<dbReference type="RefSeq" id="WP_109644101.1">
    <property type="nucleotide sequence ID" value="NZ_QGGB01000002.1"/>
</dbReference>
<evidence type="ECO:0008006" key="6">
    <source>
        <dbReference type="Google" id="ProtNLM"/>
    </source>
</evidence>
<dbReference type="InterPro" id="IPR006860">
    <property type="entry name" value="FecR"/>
</dbReference>
<feature type="domain" description="FecR protein" evidence="2">
    <location>
        <begin position="117"/>
        <end position="207"/>
    </location>
</feature>
<dbReference type="OrthoDB" id="1524389at2"/>
<dbReference type="EMBL" id="QGGB01000002">
    <property type="protein sequence ID" value="PWN07702.1"/>
    <property type="molecule type" value="Genomic_DNA"/>
</dbReference>
<dbReference type="Pfam" id="PF16344">
    <property type="entry name" value="FecR_C"/>
    <property type="match status" value="1"/>
</dbReference>
<dbReference type="AlphaFoldDB" id="A0A316TY45"/>
<dbReference type="InterPro" id="IPR032508">
    <property type="entry name" value="FecR_C"/>
</dbReference>
<feature type="domain" description="Protein FecR C-terminal" evidence="3">
    <location>
        <begin position="251"/>
        <end position="315"/>
    </location>
</feature>
<comment type="caution">
    <text evidence="4">The sequence shown here is derived from an EMBL/GenBank/DDBJ whole genome shotgun (WGS) entry which is preliminary data.</text>
</comment>
<dbReference type="Gene3D" id="3.55.50.30">
    <property type="match status" value="1"/>
</dbReference>
<organism evidence="4 5">
    <name type="scientific">Rhodohalobacter mucosus</name>
    <dbReference type="NCBI Taxonomy" id="2079485"/>
    <lineage>
        <taxon>Bacteria</taxon>
        <taxon>Pseudomonadati</taxon>
        <taxon>Balneolota</taxon>
        <taxon>Balneolia</taxon>
        <taxon>Balneolales</taxon>
        <taxon>Balneolaceae</taxon>
        <taxon>Rhodohalobacter</taxon>
    </lineage>
</organism>
<evidence type="ECO:0000313" key="4">
    <source>
        <dbReference type="EMBL" id="PWN07702.1"/>
    </source>
</evidence>
<keyword evidence="1" id="KW-0472">Membrane</keyword>
<proteinExistence type="predicted"/>
<accession>A0A316TY45</accession>
<evidence type="ECO:0000256" key="1">
    <source>
        <dbReference type="SAM" id="Phobius"/>
    </source>
</evidence>
<keyword evidence="1" id="KW-0812">Transmembrane</keyword>
<evidence type="ECO:0000313" key="5">
    <source>
        <dbReference type="Proteomes" id="UP000245533"/>
    </source>
</evidence>
<gene>
    <name evidence="4" type="ORF">DDZ15_01380</name>
</gene>
<dbReference type="PANTHER" id="PTHR30273">
    <property type="entry name" value="PERIPLASMIC SIGNAL SENSOR AND SIGMA FACTOR ACTIVATOR FECR-RELATED"/>
    <property type="match status" value="1"/>
</dbReference>
<protein>
    <recommendedName>
        <fullName evidence="6">FecR family protein</fullName>
    </recommendedName>
</protein>
<evidence type="ECO:0000259" key="2">
    <source>
        <dbReference type="Pfam" id="PF04773"/>
    </source>
</evidence>
<evidence type="ECO:0000259" key="3">
    <source>
        <dbReference type="Pfam" id="PF16344"/>
    </source>
</evidence>
<sequence>MANNDTYQPEPEDISLARSLNRLIESGEPVSSDQVSLFNALETYKSTIQLRHEAKADSDLWDSIENQIETDTKQSGTTATLFTIRSPYLKIAAAFLVALLISLLYLSLPDSEPEFLATSGANQTRVVLDDGSVVTLRPHSRLKTEESTDAQVTYRIDGEAYFDVTSDASRTFSVVAEEGRVDVLGTRFTVSTWSSDVRVFLEEGRVRFSDSGTGESVTLDPGEYSVLEPGGPATPISGNPETFTGWINNVINLDERTLSDIAEELSHHYDVELVIPDTAASESLSGSIQLDDLNQVLDDLELTLGGEFERISENRYRFRANP</sequence>
<keyword evidence="1" id="KW-1133">Transmembrane helix</keyword>
<dbReference type="Gene3D" id="2.60.120.1440">
    <property type="match status" value="1"/>
</dbReference>
<keyword evidence="5" id="KW-1185">Reference proteome</keyword>
<dbReference type="Pfam" id="PF04773">
    <property type="entry name" value="FecR"/>
    <property type="match status" value="1"/>
</dbReference>
<dbReference type="InterPro" id="IPR012373">
    <property type="entry name" value="Ferrdict_sens_TM"/>
</dbReference>
<name>A0A316TY45_9BACT</name>
<dbReference type="Proteomes" id="UP000245533">
    <property type="component" value="Unassembled WGS sequence"/>
</dbReference>
<feature type="transmembrane region" description="Helical" evidence="1">
    <location>
        <begin position="88"/>
        <end position="108"/>
    </location>
</feature>
<dbReference type="GO" id="GO:0016989">
    <property type="term" value="F:sigma factor antagonist activity"/>
    <property type="evidence" value="ECO:0007669"/>
    <property type="project" value="TreeGrafter"/>
</dbReference>
<dbReference type="PANTHER" id="PTHR30273:SF2">
    <property type="entry name" value="PROTEIN FECR"/>
    <property type="match status" value="1"/>
</dbReference>
<reference evidence="4 5" key="1">
    <citation type="submission" date="2018-05" db="EMBL/GenBank/DDBJ databases">
        <title>Rhodohalobacter halophilus gen. nov., sp. nov., a moderately halophilic member of the family Balneolaceae.</title>
        <authorList>
            <person name="Liu Z.-W."/>
        </authorList>
    </citation>
    <scope>NUCLEOTIDE SEQUENCE [LARGE SCALE GENOMIC DNA]</scope>
    <source>
        <strain evidence="4 5">8A47</strain>
    </source>
</reference>